<dbReference type="GO" id="GO:0016787">
    <property type="term" value="F:hydrolase activity"/>
    <property type="evidence" value="ECO:0007669"/>
    <property type="project" value="UniProtKB-KW"/>
</dbReference>
<dbReference type="PANTHER" id="PTHR37291">
    <property type="entry name" value="5-METHYLCYTOSINE-SPECIFIC RESTRICTION ENZYME B"/>
    <property type="match status" value="1"/>
</dbReference>
<sequence length="693" mass="80911">MSEVLENLKNWLDKVYSENFHIACLELPILKILVNHNGWLDRNEIINQLSEYGSFERGSLSFDHLWSQRFGKGEEKDILNQLIEHNGQSAGDVKTQYKVKDEIKGDLKQFLDVYNANIKELIQKRLIYVSDDYKKFQEICNCLDSAIKESNNKLQLVTNTGTKINLEKQNHGNYKITFNTEKSSYESITLENLYKFLFEEWRGNETLNHDDNRITLFEAIKSFIYSNCSSKDKDEKIKVNQQGNPKMSNDTKQTQPLNQILYGSPGTGKTYHTINKAIEIIENRVLNDEELKPENRKALKDKFEEYKNKRQIEFVTFHQSYGYEEFIEGIKAETNGENITYEVKAGIFKELSNRANKNIEQSKENIIIKKEFDVVFKEKILDKLLDNDKLEIKMKKSSFYIKEVDETHISFDKSGGESQHVLLIKNLKLMYEQGENKIIMGGLSQYYNPLLEYLFENSEIKNEEKEPLKNYILIIDEINRGNISKIFGELITLIEPSKRIGADEEIKVKLPYIGKEFGVPKNLYIIGTMNTADRSIAPIDTALRRRFVFEEMAPKSDLLSENIEGVNLQSLLEAINTRIEYLYDRDHTIGHAYLIDVKTLDDLIFVFKNKIIPLLAEYFYEDWENIDLVLNKNGMIEEEKSNSDYLKNLNKINGKKIYKVSKDNWKIENFKKIYDDSDILIIKDNSKTDEESK</sequence>
<dbReference type="RefSeq" id="WP_066179504.1">
    <property type="nucleotide sequence ID" value="NZ_LDIR01000003.1"/>
</dbReference>
<reference evidence="2 3" key="1">
    <citation type="submission" date="2015-05" db="EMBL/GenBank/DDBJ databases">
        <authorList>
            <person name="Rovetto F."/>
            <person name="Cocolin L."/>
            <person name="Illeghems K."/>
            <person name="Van Nieuwerburgh F."/>
            <person name="Houf K."/>
        </authorList>
    </citation>
    <scope>NUCLEOTIDE SEQUENCE [LARGE SCALE GENOMIC DNA]</scope>
    <source>
        <strain evidence="2 3">117434</strain>
    </source>
</reference>
<keyword evidence="2" id="KW-0378">Hydrolase</keyword>
<keyword evidence="3" id="KW-1185">Reference proteome</keyword>
<evidence type="ECO:0000313" key="2">
    <source>
        <dbReference type="EMBL" id="OCL90844.1"/>
    </source>
</evidence>
<evidence type="ECO:0000313" key="3">
    <source>
        <dbReference type="Proteomes" id="UP000093159"/>
    </source>
</evidence>
<name>A0ABX2YDB8_9BACT</name>
<dbReference type="InterPro" id="IPR027417">
    <property type="entry name" value="P-loop_NTPase"/>
</dbReference>
<comment type="caution">
    <text evidence="2">The sequence shown here is derived from an EMBL/GenBank/DDBJ whole genome shotgun (WGS) entry which is preliminary data.</text>
</comment>
<gene>
    <name evidence="2" type="primary">mcrB_2</name>
    <name evidence="2" type="ORF">AAX28_01663</name>
</gene>
<evidence type="ECO:0000259" key="1">
    <source>
        <dbReference type="Pfam" id="PF07728"/>
    </source>
</evidence>
<organism evidence="2 3">
    <name type="scientific">Arcobacter porcinus</name>
    <dbReference type="NCBI Taxonomy" id="1935204"/>
    <lineage>
        <taxon>Bacteria</taxon>
        <taxon>Pseudomonadati</taxon>
        <taxon>Campylobacterota</taxon>
        <taxon>Epsilonproteobacteria</taxon>
        <taxon>Campylobacterales</taxon>
        <taxon>Arcobacteraceae</taxon>
        <taxon>Arcobacter</taxon>
    </lineage>
</organism>
<dbReference type="SUPFAM" id="SSF52540">
    <property type="entry name" value="P-loop containing nucleoside triphosphate hydrolases"/>
    <property type="match status" value="1"/>
</dbReference>
<dbReference type="EC" id="3.1.21.-" evidence="2"/>
<accession>A0ABX2YDB8</accession>
<proteinExistence type="predicted"/>
<dbReference type="InterPro" id="IPR052934">
    <property type="entry name" value="Methyl-DNA_Rec/Restrict_Enz"/>
</dbReference>
<dbReference type="Pfam" id="PF07728">
    <property type="entry name" value="AAA_5"/>
    <property type="match status" value="1"/>
</dbReference>
<dbReference type="Gene3D" id="3.40.50.300">
    <property type="entry name" value="P-loop containing nucleotide triphosphate hydrolases"/>
    <property type="match status" value="1"/>
</dbReference>
<dbReference type="PANTHER" id="PTHR37291:SF1">
    <property type="entry name" value="TYPE IV METHYL-DIRECTED RESTRICTION ENZYME ECOKMCRB SUBUNIT"/>
    <property type="match status" value="1"/>
</dbReference>
<dbReference type="EMBL" id="LDIR01000003">
    <property type="protein sequence ID" value="OCL90844.1"/>
    <property type="molecule type" value="Genomic_DNA"/>
</dbReference>
<protein>
    <submittedName>
        <fullName evidence="2">5-methylcytosine-specific restriction enzyme B</fullName>
        <ecNumber evidence="2">3.1.21.-</ecNumber>
    </submittedName>
</protein>
<dbReference type="InterPro" id="IPR011704">
    <property type="entry name" value="ATPase_dyneun-rel_AAA"/>
</dbReference>
<feature type="domain" description="ATPase dynein-related AAA" evidence="1">
    <location>
        <begin position="461"/>
        <end position="547"/>
    </location>
</feature>
<dbReference type="Proteomes" id="UP000093159">
    <property type="component" value="Unassembled WGS sequence"/>
</dbReference>